<dbReference type="Pfam" id="PF09579">
    <property type="entry name" value="Spore_YtfJ"/>
    <property type="match status" value="1"/>
</dbReference>
<evidence type="ECO:0000313" key="3">
    <source>
        <dbReference type="EMBL" id="CAO79970.1"/>
    </source>
</evidence>
<feature type="transmembrane region" description="Helical" evidence="2">
    <location>
        <begin position="112"/>
        <end position="129"/>
    </location>
</feature>
<feature type="region of interest" description="Disordered" evidence="1">
    <location>
        <begin position="48"/>
        <end position="88"/>
    </location>
</feature>
<name>B0VIR0_CLOAI</name>
<reference evidence="3 4" key="1">
    <citation type="journal article" date="2008" name="J. Bacteriol.">
        <title>'Candidatus Cloacamonas acidaminovorans': genome sequence reconstruction provides a first glimpse of a new bacterial division.</title>
        <authorList>
            <person name="Pelletier E."/>
            <person name="Kreimeyer A."/>
            <person name="Bocs S."/>
            <person name="Rouy Z."/>
            <person name="Gyapay G."/>
            <person name="Chouari R."/>
            <person name="Riviere D."/>
            <person name="Ganesan A."/>
            <person name="Daegelen P."/>
            <person name="Sghir A."/>
            <person name="Cohen G.N."/>
            <person name="Medigue C."/>
            <person name="Weissenbach J."/>
            <person name="Le Paslier D."/>
        </authorList>
    </citation>
    <scope>NUCLEOTIDE SEQUENCE [LARGE SCALE GENOMIC DNA]</scope>
    <source>
        <strain evidence="4">Evry</strain>
    </source>
</reference>
<dbReference type="HOGENOM" id="CLU_1851597_0_0_0"/>
<evidence type="ECO:0000256" key="1">
    <source>
        <dbReference type="SAM" id="MobiDB-lite"/>
    </source>
</evidence>
<accession>B0VIR0</accession>
<gene>
    <name evidence="3" type="ordered locus">CLOAM0055</name>
</gene>
<dbReference type="InterPro" id="IPR014229">
    <property type="entry name" value="Spore_YtfJ"/>
</dbReference>
<dbReference type="KEGG" id="caci:CLOAM0055"/>
<dbReference type="AlphaFoldDB" id="B0VIR0"/>
<keyword evidence="2" id="KW-0812">Transmembrane</keyword>
<sequence length="138" mass="14897">MTMDIKEILSQIRSIANNALGGGYSFGQPSKLGDLYVIPVARVTYGMGGGADESSPDTAKKEDEDSSSPAEEKGKKVKNKVGFSGGGGIGIHSVPVGLFSLKEDRIKFHPVISFWEIIAMMSLSALFVLKMKKLRFKK</sequence>
<keyword evidence="2" id="KW-1133">Transmembrane helix</keyword>
<proteinExistence type="predicted"/>
<keyword evidence="4" id="KW-1185">Reference proteome</keyword>
<protein>
    <recommendedName>
        <fullName evidence="5">Sporulation protein YtfJ</fullName>
    </recommendedName>
</protein>
<evidence type="ECO:0008006" key="5">
    <source>
        <dbReference type="Google" id="ProtNLM"/>
    </source>
</evidence>
<keyword evidence="2" id="KW-0472">Membrane</keyword>
<evidence type="ECO:0000256" key="2">
    <source>
        <dbReference type="SAM" id="Phobius"/>
    </source>
</evidence>
<organism evidence="3 4">
    <name type="scientific">Cloacimonas acidaminovorans (strain Evry)</name>
    <dbReference type="NCBI Taxonomy" id="459349"/>
    <lineage>
        <taxon>Bacteria</taxon>
        <taxon>Pseudomonadati</taxon>
        <taxon>Candidatus Cloacimonadota</taxon>
        <taxon>Candidatus Cloacimonadia</taxon>
        <taxon>Candidatus Cloacimonadales</taxon>
        <taxon>Candidatus Cloacimonadaceae</taxon>
        <taxon>Candidatus Cloacimonas</taxon>
    </lineage>
</organism>
<feature type="transmembrane region" description="Helical" evidence="2">
    <location>
        <begin position="81"/>
        <end position="100"/>
    </location>
</feature>
<dbReference type="Proteomes" id="UP000002019">
    <property type="component" value="Chromosome"/>
</dbReference>
<dbReference type="STRING" id="459349.CLOAM0055"/>
<dbReference type="EMBL" id="CU466930">
    <property type="protein sequence ID" value="CAO79970.1"/>
    <property type="molecule type" value="Genomic_DNA"/>
</dbReference>
<evidence type="ECO:0000313" key="4">
    <source>
        <dbReference type="Proteomes" id="UP000002019"/>
    </source>
</evidence>